<dbReference type="Proteomes" id="UP000007322">
    <property type="component" value="Chromosome 1"/>
</dbReference>
<dbReference type="KEGG" id="mtm:MYCTH_2298010"/>
<accession>G2Q0K9</accession>
<reference evidence="1 2" key="1">
    <citation type="journal article" date="2011" name="Nat. Biotechnol.">
        <title>Comparative genomic analysis of the thermophilic biomass-degrading fungi Myceliophthora thermophila and Thielavia terrestris.</title>
        <authorList>
            <person name="Berka R.M."/>
            <person name="Grigoriev I.V."/>
            <person name="Otillar R."/>
            <person name="Salamov A."/>
            <person name="Grimwood J."/>
            <person name="Reid I."/>
            <person name="Ishmael N."/>
            <person name="John T."/>
            <person name="Darmond C."/>
            <person name="Moisan M.-C."/>
            <person name="Henrissat B."/>
            <person name="Coutinho P.M."/>
            <person name="Lombard V."/>
            <person name="Natvig D.O."/>
            <person name="Lindquist E."/>
            <person name="Schmutz J."/>
            <person name="Lucas S."/>
            <person name="Harris P."/>
            <person name="Powlowski J."/>
            <person name="Bellemare A."/>
            <person name="Taylor D."/>
            <person name="Butler G."/>
            <person name="de Vries R.P."/>
            <person name="Allijn I.E."/>
            <person name="van den Brink J."/>
            <person name="Ushinsky S."/>
            <person name="Storms R."/>
            <person name="Powell A.J."/>
            <person name="Paulsen I.T."/>
            <person name="Elbourne L.D.H."/>
            <person name="Baker S.E."/>
            <person name="Magnuson J."/>
            <person name="LaBoissiere S."/>
            <person name="Clutterbuck A.J."/>
            <person name="Martinez D."/>
            <person name="Wogulis M."/>
            <person name="de Leon A.L."/>
            <person name="Rey M.W."/>
            <person name="Tsang A."/>
        </authorList>
    </citation>
    <scope>NUCLEOTIDE SEQUENCE [LARGE SCALE GENOMIC DNA]</scope>
    <source>
        <strain evidence="2">ATCC 42464 / BCRC 31852 / DSM 1799</strain>
    </source>
</reference>
<protein>
    <submittedName>
        <fullName evidence="1">Uncharacterized protein</fullName>
    </submittedName>
</protein>
<dbReference type="InParanoid" id="G2Q0K9"/>
<keyword evidence="2" id="KW-1185">Reference proteome</keyword>
<dbReference type="EMBL" id="CP003002">
    <property type="protein sequence ID" value="AEO54871.1"/>
    <property type="molecule type" value="Genomic_DNA"/>
</dbReference>
<dbReference type="AlphaFoldDB" id="G2Q0K9"/>
<sequence>MALELHTLLPVPREACGIVVESLSQIWRAGGEELGIHPPTHLFRRRIQSNSVAAPVIKLQTHHGFPAALQNHHQVVLPTAHPGKPAAHRPSRWYFYLDRQS</sequence>
<evidence type="ECO:0000313" key="2">
    <source>
        <dbReference type="Proteomes" id="UP000007322"/>
    </source>
</evidence>
<gene>
    <name evidence="1" type="ORF">MYCTH_2298010</name>
</gene>
<evidence type="ECO:0000313" key="1">
    <source>
        <dbReference type="EMBL" id="AEO54871.1"/>
    </source>
</evidence>
<dbReference type="VEuPathDB" id="FungiDB:MYCTH_2298010"/>
<organism evidence="1 2">
    <name type="scientific">Thermothelomyces thermophilus (strain ATCC 42464 / BCRC 31852 / DSM 1799)</name>
    <name type="common">Sporotrichum thermophile</name>
    <dbReference type="NCBI Taxonomy" id="573729"/>
    <lineage>
        <taxon>Eukaryota</taxon>
        <taxon>Fungi</taxon>
        <taxon>Dikarya</taxon>
        <taxon>Ascomycota</taxon>
        <taxon>Pezizomycotina</taxon>
        <taxon>Sordariomycetes</taxon>
        <taxon>Sordariomycetidae</taxon>
        <taxon>Sordariales</taxon>
        <taxon>Chaetomiaceae</taxon>
        <taxon>Thermothelomyces</taxon>
    </lineage>
</organism>
<dbReference type="RefSeq" id="XP_003660116.1">
    <property type="nucleotide sequence ID" value="XM_003660068.1"/>
</dbReference>
<name>G2Q0K9_THET4</name>
<dbReference type="GeneID" id="11512822"/>
<proteinExistence type="predicted"/>
<dbReference type="HOGENOM" id="CLU_2293624_0_0_1"/>